<feature type="zinc finger region" description="CHC2-type" evidence="12 14">
    <location>
        <begin position="37"/>
        <end position="61"/>
    </location>
</feature>
<evidence type="ECO:0000256" key="7">
    <source>
        <dbReference type="ARBA" id="ARBA00022771"/>
    </source>
</evidence>
<dbReference type="GO" id="GO:0003899">
    <property type="term" value="F:DNA-directed RNA polymerase activity"/>
    <property type="evidence" value="ECO:0007669"/>
    <property type="project" value="UniProtKB-UniRule"/>
</dbReference>
<dbReference type="NCBIfam" id="TIGR01391">
    <property type="entry name" value="dnaG"/>
    <property type="match status" value="1"/>
</dbReference>
<dbReference type="SMART" id="SM00400">
    <property type="entry name" value="ZnF_CHCC"/>
    <property type="match status" value="1"/>
</dbReference>
<keyword evidence="3 12" id="KW-0808">Transferase</keyword>
<dbReference type="GO" id="GO:0006269">
    <property type="term" value="P:DNA replication, synthesis of primer"/>
    <property type="evidence" value="ECO:0007669"/>
    <property type="project" value="UniProtKB-UniRule"/>
</dbReference>
<dbReference type="Gene3D" id="1.10.860.10">
    <property type="entry name" value="DNAb Helicase, Chain A"/>
    <property type="match status" value="1"/>
</dbReference>
<dbReference type="InterPro" id="IPR037068">
    <property type="entry name" value="DNA_primase_core_N_sf"/>
</dbReference>
<dbReference type="GO" id="GO:0000428">
    <property type="term" value="C:DNA-directed RNA polymerase complex"/>
    <property type="evidence" value="ECO:0007669"/>
    <property type="project" value="UniProtKB-KW"/>
</dbReference>
<feature type="domain" description="Toprim" evidence="15">
    <location>
        <begin position="246"/>
        <end position="327"/>
    </location>
</feature>
<dbReference type="InterPro" id="IPR034151">
    <property type="entry name" value="TOPRIM_DnaG_bac"/>
</dbReference>
<keyword evidence="1 12" id="KW-0240">DNA-directed RNA polymerase</keyword>
<comment type="subunit">
    <text evidence="12">Monomer. Interacts with DnaB.</text>
</comment>
<dbReference type="InterPro" id="IPR031988">
    <property type="entry name" value="DnaG_HBD"/>
</dbReference>
<sequence>MITQESIENLKNQLDIVEVISHYIEVKKVGATYKACCPFHQEKTPSFVINANKGYYHCFGCGVGGDSIQFVMEYEKISYKESLEKLAQIYNISLTYAQTYQPKEDNKILDFMNEYYQLQLNAEAKSYIQKRGITESIRNLFEIGYAPNNYEIMGYLQKHSISLPEALNLGILGVDDENGVKHYYARLAQRIIFPIRSPQNKIVGFGGRTLGNHQAKYINSPQTKLFNKSQLLYGYPQAKENIYKKGEIIITEGYLDVIMLHQAGFNNAVATLGTALTKEHLPLIAKGNPKVIIAYDGDSAGIIAAFKAAMLLSLAHKEGGVVIFDKGLDPADMVNNGEIKQLKDLFYAPISLVDFVFGEIIAKYDLKNPMQKDSCLKESLEFLHQLSLVLQEEYRIWLGQKLHLPLHLIPTKVHKNNIKPTSEILQSNEDYYTLVEKIIIKSVLEDMDLLEYVMNYLESSMFFSQREAYEKLLKKDLEDSQLIGILLDERIKTQNKEMLKRQMIMILYKHYNERRKILIKDSTLSLREKSFLLRKLQQYLENLKKGDLIVDESFNF</sequence>
<keyword evidence="10 12" id="KW-0238">DNA-binding</keyword>
<proteinExistence type="inferred from homology"/>
<dbReference type="SUPFAM" id="SSF57783">
    <property type="entry name" value="Zinc beta-ribbon"/>
    <property type="match status" value="1"/>
</dbReference>
<dbReference type="Gene3D" id="3.90.980.10">
    <property type="entry name" value="DNA primase, catalytic core, N-terminal domain"/>
    <property type="match status" value="1"/>
</dbReference>
<dbReference type="GO" id="GO:0005737">
    <property type="term" value="C:cytoplasm"/>
    <property type="evidence" value="ECO:0007669"/>
    <property type="project" value="TreeGrafter"/>
</dbReference>
<dbReference type="InterPro" id="IPR006171">
    <property type="entry name" value="TOPRIM_dom"/>
</dbReference>
<protein>
    <recommendedName>
        <fullName evidence="12 13">DNA primase</fullName>
        <ecNumber evidence="12">2.7.7.101</ecNumber>
    </recommendedName>
</protein>
<evidence type="ECO:0000259" key="15">
    <source>
        <dbReference type="PROSITE" id="PS50880"/>
    </source>
</evidence>
<dbReference type="InterPro" id="IPR050219">
    <property type="entry name" value="DnaG_primase"/>
</dbReference>
<reference evidence="16 17" key="1">
    <citation type="journal article" date="2014" name="Genome Announc.">
        <title>Draft genome sequences of eight enterohepatic helicobacter species isolated from both laboratory and wild rodents.</title>
        <authorList>
            <person name="Sheh A."/>
            <person name="Shen Z."/>
            <person name="Fox J.G."/>
        </authorList>
    </citation>
    <scope>NUCLEOTIDE SEQUENCE [LARGE SCALE GENOMIC DNA]</scope>
    <source>
        <strain evidence="16 17">MIT-03-7007</strain>
    </source>
</reference>
<name>A0A4U8UC08_9HELI</name>
<keyword evidence="5 12" id="KW-0235">DNA replication</keyword>
<comment type="cofactor">
    <cofactor evidence="12 13 14">
        <name>Zn(2+)</name>
        <dbReference type="ChEBI" id="CHEBI:29105"/>
    </cofactor>
    <text evidence="12 13 14">Binds 1 zinc ion per monomer.</text>
</comment>
<dbReference type="Pfam" id="PF01807">
    <property type="entry name" value="Zn_ribbon_DnaG"/>
    <property type="match status" value="1"/>
</dbReference>
<keyword evidence="11 12" id="KW-0804">Transcription</keyword>
<dbReference type="Gene3D" id="3.90.580.10">
    <property type="entry name" value="Zinc finger, CHC2-type domain"/>
    <property type="match status" value="1"/>
</dbReference>
<evidence type="ECO:0000256" key="11">
    <source>
        <dbReference type="ARBA" id="ARBA00023163"/>
    </source>
</evidence>
<dbReference type="PANTHER" id="PTHR30313">
    <property type="entry name" value="DNA PRIMASE"/>
    <property type="match status" value="1"/>
</dbReference>
<dbReference type="SMART" id="SM00493">
    <property type="entry name" value="TOPRIM"/>
    <property type="match status" value="1"/>
</dbReference>
<keyword evidence="6 12" id="KW-0479">Metal-binding</keyword>
<dbReference type="InterPro" id="IPR036977">
    <property type="entry name" value="DNA_primase_Znf_CHC2"/>
</dbReference>
<accession>A0A4U8UC08</accession>
<evidence type="ECO:0000313" key="16">
    <source>
        <dbReference type="EMBL" id="TLE14514.1"/>
    </source>
</evidence>
<keyword evidence="8 12" id="KW-0862">Zinc</keyword>
<dbReference type="AlphaFoldDB" id="A0A4U8UC08"/>
<keyword evidence="7 12" id="KW-0863">Zinc-finger</keyword>
<dbReference type="Pfam" id="PF16730">
    <property type="entry name" value="DnaGprimase_HBD"/>
    <property type="match status" value="1"/>
</dbReference>
<dbReference type="GO" id="GO:1990077">
    <property type="term" value="C:primosome complex"/>
    <property type="evidence" value="ECO:0007669"/>
    <property type="project" value="UniProtKB-KW"/>
</dbReference>
<dbReference type="SUPFAM" id="SSF56731">
    <property type="entry name" value="DNA primase core"/>
    <property type="match status" value="1"/>
</dbReference>
<dbReference type="PROSITE" id="PS50880">
    <property type="entry name" value="TOPRIM"/>
    <property type="match status" value="1"/>
</dbReference>
<dbReference type="EC" id="2.7.7.101" evidence="12"/>
<dbReference type="InterPro" id="IPR013264">
    <property type="entry name" value="DNAG_N"/>
</dbReference>
<keyword evidence="2 12" id="KW-0639">Primosome</keyword>
<organism evidence="16 17">
    <name type="scientific">Helicobacter apodemus</name>
    <dbReference type="NCBI Taxonomy" id="135569"/>
    <lineage>
        <taxon>Bacteria</taxon>
        <taxon>Pseudomonadati</taxon>
        <taxon>Campylobacterota</taxon>
        <taxon>Epsilonproteobacteria</taxon>
        <taxon>Campylobacterales</taxon>
        <taxon>Helicobacteraceae</taxon>
        <taxon>Helicobacter</taxon>
    </lineage>
</organism>
<dbReference type="InterPro" id="IPR016136">
    <property type="entry name" value="DNA_helicase_N/primase_C"/>
</dbReference>
<dbReference type="PIRSF" id="PIRSF002811">
    <property type="entry name" value="DnaG"/>
    <property type="match status" value="1"/>
</dbReference>
<comment type="function">
    <text evidence="12 13">RNA polymerase that catalyzes the synthesis of short RNA molecules used as primers for DNA polymerase during DNA replication.</text>
</comment>
<dbReference type="GO" id="GO:0008270">
    <property type="term" value="F:zinc ion binding"/>
    <property type="evidence" value="ECO:0007669"/>
    <property type="project" value="UniProtKB-UniRule"/>
</dbReference>
<dbReference type="InterPro" id="IPR006295">
    <property type="entry name" value="DNA_primase_DnaG"/>
</dbReference>
<keyword evidence="17" id="KW-1185">Reference proteome</keyword>
<dbReference type="GO" id="GO:0003677">
    <property type="term" value="F:DNA binding"/>
    <property type="evidence" value="ECO:0007669"/>
    <property type="project" value="UniProtKB-KW"/>
</dbReference>
<dbReference type="EMBL" id="JRPC02000023">
    <property type="protein sequence ID" value="TLE14514.1"/>
    <property type="molecule type" value="Genomic_DNA"/>
</dbReference>
<evidence type="ECO:0000256" key="2">
    <source>
        <dbReference type="ARBA" id="ARBA00022515"/>
    </source>
</evidence>
<gene>
    <name evidence="12 16" type="primary">dnaG</name>
    <name evidence="16" type="ORF">LS72_008415</name>
</gene>
<dbReference type="PANTHER" id="PTHR30313:SF2">
    <property type="entry name" value="DNA PRIMASE"/>
    <property type="match status" value="1"/>
</dbReference>
<evidence type="ECO:0000256" key="1">
    <source>
        <dbReference type="ARBA" id="ARBA00022478"/>
    </source>
</evidence>
<comment type="catalytic activity">
    <reaction evidence="12">
        <text>ssDNA + n NTP = ssDNA/pppN(pN)n-1 hybrid + (n-1) diphosphate.</text>
        <dbReference type="EC" id="2.7.7.101"/>
    </reaction>
</comment>
<dbReference type="Pfam" id="PF13662">
    <property type="entry name" value="Toprim_4"/>
    <property type="match status" value="1"/>
</dbReference>
<dbReference type="InterPro" id="IPR002694">
    <property type="entry name" value="Znf_CHC2"/>
</dbReference>
<evidence type="ECO:0000256" key="5">
    <source>
        <dbReference type="ARBA" id="ARBA00022705"/>
    </source>
</evidence>
<comment type="similarity">
    <text evidence="12 13">Belongs to the DnaG primase family.</text>
</comment>
<evidence type="ECO:0000256" key="13">
    <source>
        <dbReference type="PIRNR" id="PIRNR002811"/>
    </source>
</evidence>
<evidence type="ECO:0000256" key="8">
    <source>
        <dbReference type="ARBA" id="ARBA00022833"/>
    </source>
</evidence>
<comment type="domain">
    <text evidence="12">Contains an N-terminal zinc-binding domain, a central core domain that contains the primase activity, and a C-terminal DnaB-binding domain.</text>
</comment>
<dbReference type="Proteomes" id="UP000029920">
    <property type="component" value="Unassembled WGS sequence"/>
</dbReference>
<dbReference type="HAMAP" id="MF_00974">
    <property type="entry name" value="DNA_primase_DnaG"/>
    <property type="match status" value="1"/>
</dbReference>
<evidence type="ECO:0000256" key="6">
    <source>
        <dbReference type="ARBA" id="ARBA00022723"/>
    </source>
</evidence>
<dbReference type="Pfam" id="PF08275">
    <property type="entry name" value="DNAG_N"/>
    <property type="match status" value="1"/>
</dbReference>
<dbReference type="Gene3D" id="3.40.1360.10">
    <property type="match status" value="1"/>
</dbReference>
<keyword evidence="9" id="KW-0460">Magnesium</keyword>
<evidence type="ECO:0000256" key="10">
    <source>
        <dbReference type="ARBA" id="ARBA00023125"/>
    </source>
</evidence>
<dbReference type="InterPro" id="IPR030846">
    <property type="entry name" value="DnaG_bac"/>
</dbReference>
<evidence type="ECO:0000256" key="9">
    <source>
        <dbReference type="ARBA" id="ARBA00022842"/>
    </source>
</evidence>
<comment type="caution">
    <text evidence="16">The sequence shown here is derived from an EMBL/GenBank/DDBJ whole genome shotgun (WGS) entry which is preliminary data.</text>
</comment>
<dbReference type="CDD" id="cd03364">
    <property type="entry name" value="TOPRIM_DnaG_primases"/>
    <property type="match status" value="1"/>
</dbReference>
<evidence type="ECO:0000256" key="4">
    <source>
        <dbReference type="ARBA" id="ARBA00022695"/>
    </source>
</evidence>
<dbReference type="RefSeq" id="WP_034553956.1">
    <property type="nucleotide sequence ID" value="NZ_JRPC02000023.1"/>
</dbReference>
<evidence type="ECO:0000256" key="14">
    <source>
        <dbReference type="PIRSR" id="PIRSR002811-1"/>
    </source>
</evidence>
<evidence type="ECO:0000256" key="3">
    <source>
        <dbReference type="ARBA" id="ARBA00022679"/>
    </source>
</evidence>
<keyword evidence="4 12" id="KW-0548">Nucleotidyltransferase</keyword>
<evidence type="ECO:0000313" key="17">
    <source>
        <dbReference type="Proteomes" id="UP000029920"/>
    </source>
</evidence>
<evidence type="ECO:0000256" key="12">
    <source>
        <dbReference type="HAMAP-Rule" id="MF_00974"/>
    </source>
</evidence>
<dbReference type="FunFam" id="3.90.580.10:FF:000001">
    <property type="entry name" value="DNA primase"/>
    <property type="match status" value="1"/>
</dbReference>